<dbReference type="InterPro" id="IPR003476">
    <property type="entry name" value="Glyco_hydro_42"/>
</dbReference>
<dbReference type="PANTHER" id="PTHR36447:SF1">
    <property type="entry name" value="BETA-GALACTOSIDASE GANA"/>
    <property type="match status" value="1"/>
</dbReference>
<dbReference type="Gene3D" id="3.20.20.80">
    <property type="entry name" value="Glycosidases"/>
    <property type="match status" value="1"/>
</dbReference>
<dbReference type="InterPro" id="IPR013739">
    <property type="entry name" value="Beta_galactosidase_C"/>
</dbReference>
<feature type="binding site" evidence="9">
    <location>
        <position position="159"/>
    </location>
    <ligand>
        <name>Zn(2+)</name>
        <dbReference type="ChEBI" id="CHEBI:29105"/>
    </ligand>
</feature>
<keyword evidence="9" id="KW-0479">Metal-binding</keyword>
<evidence type="ECO:0000256" key="8">
    <source>
        <dbReference type="PIRSR" id="PIRSR001084-2"/>
    </source>
</evidence>
<comment type="similarity">
    <text evidence="2 6">Belongs to the glycosyl hydrolase 42 family.</text>
</comment>
<feature type="active site" description="Proton donor" evidence="7">
    <location>
        <position position="149"/>
    </location>
</feature>
<reference evidence="13" key="2">
    <citation type="submission" date="2022-09" db="EMBL/GenBank/DDBJ databases">
        <authorList>
            <person name="Sun Q."/>
            <person name="Ohkuma M."/>
        </authorList>
    </citation>
    <scope>NUCLEOTIDE SEQUENCE</scope>
    <source>
        <strain evidence="13">JCM 3093</strain>
    </source>
</reference>
<dbReference type="EC" id="3.2.1.23" evidence="3 6"/>
<evidence type="ECO:0000313" key="14">
    <source>
        <dbReference type="Proteomes" id="UP000627984"/>
    </source>
</evidence>
<dbReference type="GO" id="GO:0009341">
    <property type="term" value="C:beta-galactosidase complex"/>
    <property type="evidence" value="ECO:0007669"/>
    <property type="project" value="InterPro"/>
</dbReference>
<gene>
    <name evidence="13" type="ORF">GCM10010126_42130</name>
</gene>
<feature type="active site" description="Nucleophile" evidence="7">
    <location>
        <position position="306"/>
    </location>
</feature>
<evidence type="ECO:0000256" key="9">
    <source>
        <dbReference type="PIRSR" id="PIRSR001084-3"/>
    </source>
</evidence>
<dbReference type="Proteomes" id="UP000627984">
    <property type="component" value="Unassembled WGS sequence"/>
</dbReference>
<keyword evidence="4 6" id="KW-0378">Hydrolase</keyword>
<dbReference type="AlphaFoldDB" id="A0AA37BJ14"/>
<dbReference type="GO" id="GO:0006012">
    <property type="term" value="P:galactose metabolic process"/>
    <property type="evidence" value="ECO:0007669"/>
    <property type="project" value="InterPro"/>
</dbReference>
<protein>
    <recommendedName>
        <fullName evidence="3 6">Beta-galactosidase</fullName>
        <shortName evidence="6">Beta-gal</shortName>
        <ecNumber evidence="3 6">3.2.1.23</ecNumber>
    </recommendedName>
</protein>
<comment type="catalytic activity">
    <reaction evidence="1 6">
        <text>Hydrolysis of terminal non-reducing beta-D-galactose residues in beta-D-galactosides.</text>
        <dbReference type="EC" id="3.2.1.23"/>
    </reaction>
</comment>
<feature type="binding site" evidence="8">
    <location>
        <position position="148"/>
    </location>
    <ligand>
        <name>substrate</name>
    </ligand>
</feature>
<keyword evidence="9" id="KW-0862">Zinc</keyword>
<dbReference type="InterPro" id="IPR017853">
    <property type="entry name" value="GH"/>
</dbReference>
<evidence type="ECO:0000259" key="11">
    <source>
        <dbReference type="Pfam" id="PF08532"/>
    </source>
</evidence>
<name>A0AA37BJ14_9ACTN</name>
<evidence type="ECO:0000256" key="2">
    <source>
        <dbReference type="ARBA" id="ARBA00005940"/>
    </source>
</evidence>
<dbReference type="SUPFAM" id="SSF52317">
    <property type="entry name" value="Class I glutamine amidotransferase-like"/>
    <property type="match status" value="1"/>
</dbReference>
<evidence type="ECO:0000256" key="3">
    <source>
        <dbReference type="ARBA" id="ARBA00012756"/>
    </source>
</evidence>
<dbReference type="Gene3D" id="2.60.40.1180">
    <property type="entry name" value="Golgi alpha-mannosidase II"/>
    <property type="match status" value="1"/>
</dbReference>
<evidence type="ECO:0000256" key="4">
    <source>
        <dbReference type="ARBA" id="ARBA00022801"/>
    </source>
</evidence>
<sequence length="671" mass="72265">MDGVRGGIAYGGDWNPEQWPEETWPQDVALMREAGVTRVSVGIFAWSVLEPAEGVHDFGWLDRALDLLAGAGIEACLATPTAAPPPWFGHTYPEALPVDADGRRLHHGSRQGFCPSSPVYRAKALEIAERVALRYADHPALALWHVHNEYGCHNARCHCDVSAEAFRGWLRERYGTLEALNDAWGTAFWSQRYGDWDQILTPRATPSFTNPGQQLDFRRFSSDTLVGLYTAERDLLRKITPRVPATTNLMAGVHWDMDCWDFAAELDVIATDHYLAGERADPHIDLAFAADLARSLGGGRPWLLMEHSTSAVNWQGRNLAKTPGELRRNSLAHLARGADAVMFFQWRASRAGAEKWHSAMLPHAGTETKIWRETAALGAELAGLAEVAGSTVRADAVILLDHASVWAQDHPAQPTADLDPVEEAERWHAALWRAGVTCDLARPEADLSGYRLVLVPALYLVSDAGAANVAEFARRGGTVVVGPYSGIVDECDRVRLGGYPGAWRELLGVTTEEFFPLRPDRPLRLTGGGTGRIWSEAARATTAETLDAYADGPLAGSPAWTRNAWGAGAAHYLTTRLDDAALSAVLAAARTEAGVEPAAAAPPGVEVVRRSHPDGRSYLFAVNHTGAEAVVAALGTALPGGEAVDGALRVPAGGVGVLRETGPAGRRSAHP</sequence>
<reference evidence="13" key="1">
    <citation type="journal article" date="2014" name="Int. J. Syst. Evol. Microbiol.">
        <title>Complete genome sequence of Corynebacterium casei LMG S-19264T (=DSM 44701T), isolated from a smear-ripened cheese.</title>
        <authorList>
            <consortium name="US DOE Joint Genome Institute (JGI-PGF)"/>
            <person name="Walter F."/>
            <person name="Albersmeier A."/>
            <person name="Kalinowski J."/>
            <person name="Ruckert C."/>
        </authorList>
    </citation>
    <scope>NUCLEOTIDE SEQUENCE</scope>
    <source>
        <strain evidence="13">JCM 3093</strain>
    </source>
</reference>
<organism evidence="13 14">
    <name type="scientific">Planomonospora parontospora</name>
    <dbReference type="NCBI Taxonomy" id="58119"/>
    <lineage>
        <taxon>Bacteria</taxon>
        <taxon>Bacillati</taxon>
        <taxon>Actinomycetota</taxon>
        <taxon>Actinomycetes</taxon>
        <taxon>Streptosporangiales</taxon>
        <taxon>Streptosporangiaceae</taxon>
        <taxon>Planomonospora</taxon>
    </lineage>
</organism>
<dbReference type="EMBL" id="BMQD01000013">
    <property type="protein sequence ID" value="GGK78323.1"/>
    <property type="molecule type" value="Genomic_DNA"/>
</dbReference>
<keyword evidence="5 6" id="KW-0326">Glycosidase</keyword>
<accession>A0AA37BJ14</accession>
<dbReference type="Pfam" id="PF02449">
    <property type="entry name" value="Glyco_hydro_42"/>
    <property type="match status" value="1"/>
</dbReference>
<feature type="domain" description="Glycoside hydrolase family 42 N-terminal" evidence="10">
    <location>
        <begin position="13"/>
        <end position="382"/>
    </location>
</feature>
<feature type="domain" description="Beta-galactosidase C-terminal" evidence="12">
    <location>
        <begin position="604"/>
        <end position="660"/>
    </location>
</feature>
<dbReference type="Pfam" id="PF08532">
    <property type="entry name" value="Glyco_hydro_42M"/>
    <property type="match status" value="1"/>
</dbReference>
<dbReference type="CDD" id="cd03143">
    <property type="entry name" value="A4_beta-galactosidase_middle_domain"/>
    <property type="match status" value="1"/>
</dbReference>
<dbReference type="InterPro" id="IPR013780">
    <property type="entry name" value="Glyco_hydro_b"/>
</dbReference>
<proteinExistence type="inferred from homology"/>
<evidence type="ECO:0000256" key="5">
    <source>
        <dbReference type="ARBA" id="ARBA00023295"/>
    </source>
</evidence>
<evidence type="ECO:0000256" key="7">
    <source>
        <dbReference type="PIRSR" id="PIRSR001084-1"/>
    </source>
</evidence>
<evidence type="ECO:0000313" key="13">
    <source>
        <dbReference type="EMBL" id="GGK78323.1"/>
    </source>
</evidence>
<dbReference type="InterPro" id="IPR013738">
    <property type="entry name" value="Beta_galactosidase_Trimer"/>
</dbReference>
<dbReference type="InterPro" id="IPR029062">
    <property type="entry name" value="Class_I_gatase-like"/>
</dbReference>
<evidence type="ECO:0000256" key="1">
    <source>
        <dbReference type="ARBA" id="ARBA00001412"/>
    </source>
</evidence>
<feature type="domain" description="Beta-galactosidase trimerisation" evidence="11">
    <location>
        <begin position="394"/>
        <end position="595"/>
    </location>
</feature>
<dbReference type="PANTHER" id="PTHR36447">
    <property type="entry name" value="BETA-GALACTOSIDASE GANA"/>
    <property type="match status" value="1"/>
</dbReference>
<feature type="binding site" evidence="8">
    <location>
        <position position="314"/>
    </location>
    <ligand>
        <name>substrate</name>
    </ligand>
</feature>
<dbReference type="Pfam" id="PF08533">
    <property type="entry name" value="Glyco_hydro_42C"/>
    <property type="match status" value="1"/>
</dbReference>
<comment type="caution">
    <text evidence="13">The sequence shown here is derived from an EMBL/GenBank/DDBJ whole genome shotgun (WGS) entry which is preliminary data.</text>
</comment>
<dbReference type="SUPFAM" id="SSF51445">
    <property type="entry name" value="(Trans)glycosidases"/>
    <property type="match status" value="1"/>
</dbReference>
<dbReference type="PIRSF" id="PIRSF001084">
    <property type="entry name" value="B-galactosidase"/>
    <property type="match status" value="1"/>
</dbReference>
<dbReference type="InterPro" id="IPR013529">
    <property type="entry name" value="Glyco_hydro_42_N"/>
</dbReference>
<dbReference type="GO" id="GO:0004565">
    <property type="term" value="F:beta-galactosidase activity"/>
    <property type="evidence" value="ECO:0007669"/>
    <property type="project" value="UniProtKB-EC"/>
</dbReference>
<dbReference type="GO" id="GO:0046872">
    <property type="term" value="F:metal ion binding"/>
    <property type="evidence" value="ECO:0007669"/>
    <property type="project" value="UniProtKB-KW"/>
</dbReference>
<evidence type="ECO:0000259" key="12">
    <source>
        <dbReference type="Pfam" id="PF08533"/>
    </source>
</evidence>
<feature type="binding site" evidence="9">
    <location>
        <position position="157"/>
    </location>
    <ligand>
        <name>Zn(2+)</name>
        <dbReference type="ChEBI" id="CHEBI:29105"/>
    </ligand>
</feature>
<evidence type="ECO:0000256" key="6">
    <source>
        <dbReference type="PIRNR" id="PIRNR001084"/>
    </source>
</evidence>
<dbReference type="Gene3D" id="3.40.50.880">
    <property type="match status" value="1"/>
</dbReference>
<feature type="binding site" evidence="9">
    <location>
        <position position="114"/>
    </location>
    <ligand>
        <name>Zn(2+)</name>
        <dbReference type="ChEBI" id="CHEBI:29105"/>
    </ligand>
</feature>
<feature type="binding site" evidence="8">
    <location>
        <position position="110"/>
    </location>
    <ligand>
        <name>substrate</name>
    </ligand>
</feature>
<evidence type="ECO:0000259" key="10">
    <source>
        <dbReference type="Pfam" id="PF02449"/>
    </source>
</evidence>